<evidence type="ECO:0000313" key="1">
    <source>
        <dbReference type="EMBL" id="CDW51225.1"/>
    </source>
</evidence>
<reference evidence="1" key="1">
    <citation type="submission" date="2014-05" db="EMBL/GenBank/DDBJ databases">
        <authorList>
            <person name="Chronopoulou M."/>
        </authorList>
    </citation>
    <scope>NUCLEOTIDE SEQUENCE</scope>
    <source>
        <tissue evidence="1">Whole organism</tissue>
    </source>
</reference>
<protein>
    <submittedName>
        <fullName evidence="1">Uncharacterized protein</fullName>
    </submittedName>
</protein>
<organism evidence="1">
    <name type="scientific">Lepeophtheirus salmonis</name>
    <name type="common">Salmon louse</name>
    <name type="synonym">Caligus salmonis</name>
    <dbReference type="NCBI Taxonomy" id="72036"/>
    <lineage>
        <taxon>Eukaryota</taxon>
        <taxon>Metazoa</taxon>
        <taxon>Ecdysozoa</taxon>
        <taxon>Arthropoda</taxon>
        <taxon>Crustacea</taxon>
        <taxon>Multicrustacea</taxon>
        <taxon>Hexanauplia</taxon>
        <taxon>Copepoda</taxon>
        <taxon>Siphonostomatoida</taxon>
        <taxon>Caligidae</taxon>
        <taxon>Lepeophtheirus</taxon>
    </lineage>
</organism>
<accession>A0A0K2VLJ9</accession>
<name>A0A0K2VLJ9_LEPSM</name>
<dbReference type="EMBL" id="HACA01033863">
    <property type="protein sequence ID" value="CDW51225.1"/>
    <property type="molecule type" value="Transcribed_RNA"/>
</dbReference>
<proteinExistence type="predicted"/>
<dbReference type="AlphaFoldDB" id="A0A0K2VLJ9"/>
<sequence length="46" mass="5363">MLGACDEVNWRVLEQLALDPKRTINICYDVCRVINRQIISEELSNK</sequence>